<dbReference type="EMBL" id="VSSQ01018241">
    <property type="protein sequence ID" value="MPM61253.1"/>
    <property type="molecule type" value="Genomic_DNA"/>
</dbReference>
<name>A0A645BDJ5_9ZZZZ</name>
<protein>
    <submittedName>
        <fullName evidence="2">Uncharacterized protein</fullName>
    </submittedName>
</protein>
<dbReference type="AlphaFoldDB" id="A0A645BDJ5"/>
<sequence length="133" mass="15716">MIHLLKTLLCTAAGTAGKQSNLSSLPGMRANERSQRRSKSARPDWRTKDDHIIHINIKSIWHELWRFLERSAFSGPEVLCNFFSWIILHRFQPDDIHPKFLSDHLRRKCRVPLKRIVYQRDFHTQDSPVCSNR</sequence>
<reference evidence="2" key="1">
    <citation type="submission" date="2019-08" db="EMBL/GenBank/DDBJ databases">
        <authorList>
            <person name="Kucharzyk K."/>
            <person name="Murdoch R.W."/>
            <person name="Higgins S."/>
            <person name="Loffler F."/>
        </authorList>
    </citation>
    <scope>NUCLEOTIDE SEQUENCE</scope>
</reference>
<evidence type="ECO:0000313" key="2">
    <source>
        <dbReference type="EMBL" id="MPM61253.1"/>
    </source>
</evidence>
<feature type="compositionally biased region" description="Basic and acidic residues" evidence="1">
    <location>
        <begin position="30"/>
        <end position="44"/>
    </location>
</feature>
<organism evidence="2">
    <name type="scientific">bioreactor metagenome</name>
    <dbReference type="NCBI Taxonomy" id="1076179"/>
    <lineage>
        <taxon>unclassified sequences</taxon>
        <taxon>metagenomes</taxon>
        <taxon>ecological metagenomes</taxon>
    </lineage>
</organism>
<comment type="caution">
    <text evidence="2">The sequence shown here is derived from an EMBL/GenBank/DDBJ whole genome shotgun (WGS) entry which is preliminary data.</text>
</comment>
<proteinExistence type="predicted"/>
<feature type="region of interest" description="Disordered" evidence="1">
    <location>
        <begin position="18"/>
        <end position="44"/>
    </location>
</feature>
<evidence type="ECO:0000256" key="1">
    <source>
        <dbReference type="SAM" id="MobiDB-lite"/>
    </source>
</evidence>
<gene>
    <name evidence="2" type="ORF">SDC9_108111</name>
</gene>
<accession>A0A645BDJ5</accession>